<evidence type="ECO:0000313" key="3">
    <source>
        <dbReference type="Proteomes" id="UP001642464"/>
    </source>
</evidence>
<comment type="caution">
    <text evidence="2">The sequence shown here is derived from an EMBL/GenBank/DDBJ whole genome shotgun (WGS) entry which is preliminary data.</text>
</comment>
<gene>
    <name evidence="2" type="ORF">SCF082_LOCUS11825</name>
</gene>
<dbReference type="Proteomes" id="UP001642464">
    <property type="component" value="Unassembled WGS sequence"/>
</dbReference>
<feature type="region of interest" description="Disordered" evidence="1">
    <location>
        <begin position="244"/>
        <end position="266"/>
    </location>
</feature>
<feature type="region of interest" description="Disordered" evidence="1">
    <location>
        <begin position="1"/>
        <end position="39"/>
    </location>
</feature>
<reference evidence="2 3" key="1">
    <citation type="submission" date="2024-02" db="EMBL/GenBank/DDBJ databases">
        <authorList>
            <person name="Chen Y."/>
            <person name="Shah S."/>
            <person name="Dougan E. K."/>
            <person name="Thang M."/>
            <person name="Chan C."/>
        </authorList>
    </citation>
    <scope>NUCLEOTIDE SEQUENCE [LARGE SCALE GENOMIC DNA]</scope>
</reference>
<keyword evidence="3" id="KW-1185">Reference proteome</keyword>
<dbReference type="EMBL" id="CAXAMM010007080">
    <property type="protein sequence ID" value="CAK9013198.1"/>
    <property type="molecule type" value="Genomic_DNA"/>
</dbReference>
<organism evidence="2 3">
    <name type="scientific">Durusdinium trenchii</name>
    <dbReference type="NCBI Taxonomy" id="1381693"/>
    <lineage>
        <taxon>Eukaryota</taxon>
        <taxon>Sar</taxon>
        <taxon>Alveolata</taxon>
        <taxon>Dinophyceae</taxon>
        <taxon>Suessiales</taxon>
        <taxon>Symbiodiniaceae</taxon>
        <taxon>Durusdinium</taxon>
    </lineage>
</organism>
<evidence type="ECO:0000313" key="2">
    <source>
        <dbReference type="EMBL" id="CAK9013198.1"/>
    </source>
</evidence>
<accession>A0ABP0JFK7</accession>
<protein>
    <submittedName>
        <fullName evidence="2">Uncharacterized protein</fullName>
    </submittedName>
</protein>
<evidence type="ECO:0000256" key="1">
    <source>
        <dbReference type="SAM" id="MobiDB-lite"/>
    </source>
</evidence>
<proteinExistence type="predicted"/>
<name>A0ABP0JFK7_9DINO</name>
<sequence>MNGHAAAHYTYAAPVKASRSGRDGRNGAPGQRNRQAAAAAVLRARPPTCHVFVLVRPAAHADALDAQRAGHPLSLAALKAAGAEVKVLRASCHCQGKRLLEEGAVYELAECGRTLRFEGHAINVNDAARSLTHLRAWHEATEVKNLPVVVLLAESIIQGPSALWAQQVVAACRSGQPLLSLGHPPLPHSLEGGYAMSAGFLQRLKLLLPSLKAKPSAEMAQSLFRLALEQFRLPSVPAAPLLKGGDGPLVPPGSGRSHPPVAGRPHGGIKVVVITLAHRGDRRVDPLVAGPSALAAMREAGFDVEVLRASCYCERDTLEQHGRLLCFFDENHWGNFQRYEGATRELDSEEEEELLDYLNENYEHGAQRLADPEDGDLAGYLRDTNWPGATSCAMSHLRGLVKAATDGHEFALVFEDDAVIPTSVARKRGWCETCPGNLCFCPSAWAFCVEEAVQLMRRAPHLDLLYLGVGEAFEPHGPHEGILSDDSDEELGGITEMGYTWCAEAILYARSALQDVLALKLHERLWAQDETIPHLYSRKPWNPRFMESLKQVGFQRRWLAGAPAEDVEEGWIQQLEFFKEELDSAQLALAWRSSNSSEL</sequence>
<feature type="compositionally biased region" description="Low complexity" evidence="1">
    <location>
        <begin position="28"/>
        <end position="39"/>
    </location>
</feature>